<keyword evidence="2" id="KW-1185">Reference proteome</keyword>
<name>A0ACB8W672_9TELE</name>
<dbReference type="EMBL" id="CM041544">
    <property type="protein sequence ID" value="KAI3362953.1"/>
    <property type="molecule type" value="Genomic_DNA"/>
</dbReference>
<dbReference type="Proteomes" id="UP000831701">
    <property type="component" value="Chromosome 14"/>
</dbReference>
<protein>
    <submittedName>
        <fullName evidence="1">Uncharacterized protein</fullName>
    </submittedName>
</protein>
<evidence type="ECO:0000313" key="2">
    <source>
        <dbReference type="Proteomes" id="UP000831701"/>
    </source>
</evidence>
<sequence>MKSIFLMEAEHGTSILTTPLARFLTLMKGWTVAEGYAAAGPCRKAALCKTNYCVSSSHLHLGGKEKEVLRSVTRLNSRSSEAGDLWVCSRGALQGRRRGKTLTKASSSPDRSTHAVSFPDKMRVSQPLSLSPPPPRSLYHLLLSSTATYFQRQSLNIISMENIKGSKGVYRPIRVMFDTPIYERAVQTCWHMGSYKCQHPLRVQLWEFELEDYDADVRPLLKLAWEVNTSMKMRDVEFEARRLLTSPEAAPPQFKHPKIISQAQTYARSLTEQQQEAHGPKLLGPREVVMESWFQKSCRASGCLLLLPPSTCPPSSYV</sequence>
<evidence type="ECO:0000313" key="1">
    <source>
        <dbReference type="EMBL" id="KAI3362953.1"/>
    </source>
</evidence>
<accession>A0ACB8W672</accession>
<reference evidence="1" key="1">
    <citation type="submission" date="2022-04" db="EMBL/GenBank/DDBJ databases">
        <title>Jade perch genome.</title>
        <authorList>
            <person name="Chao B."/>
        </authorList>
    </citation>
    <scope>NUCLEOTIDE SEQUENCE</scope>
    <source>
        <strain evidence="1">CB-2022</strain>
    </source>
</reference>
<organism evidence="1 2">
    <name type="scientific">Scortum barcoo</name>
    <name type="common">barcoo grunter</name>
    <dbReference type="NCBI Taxonomy" id="214431"/>
    <lineage>
        <taxon>Eukaryota</taxon>
        <taxon>Metazoa</taxon>
        <taxon>Chordata</taxon>
        <taxon>Craniata</taxon>
        <taxon>Vertebrata</taxon>
        <taxon>Euteleostomi</taxon>
        <taxon>Actinopterygii</taxon>
        <taxon>Neopterygii</taxon>
        <taxon>Teleostei</taxon>
        <taxon>Neoteleostei</taxon>
        <taxon>Acanthomorphata</taxon>
        <taxon>Eupercaria</taxon>
        <taxon>Centrarchiformes</taxon>
        <taxon>Terapontoidei</taxon>
        <taxon>Terapontidae</taxon>
        <taxon>Scortum</taxon>
    </lineage>
</organism>
<gene>
    <name evidence="1" type="ORF">L3Q82_011630</name>
</gene>
<comment type="caution">
    <text evidence="1">The sequence shown here is derived from an EMBL/GenBank/DDBJ whole genome shotgun (WGS) entry which is preliminary data.</text>
</comment>
<proteinExistence type="predicted"/>